<feature type="binding site" evidence="7">
    <location>
        <begin position="342"/>
        <end position="346"/>
    </location>
    <ligand>
        <name>ATP</name>
        <dbReference type="ChEBI" id="CHEBI:30616"/>
    </ligand>
</feature>
<dbReference type="Pfam" id="PF00217">
    <property type="entry name" value="ATP-gua_Ptrans"/>
    <property type="match status" value="2"/>
</dbReference>
<dbReference type="GO" id="GO:0005524">
    <property type="term" value="F:ATP binding"/>
    <property type="evidence" value="ECO:0007669"/>
    <property type="project" value="UniProtKB-UniRule"/>
</dbReference>
<feature type="domain" description="Phosphagen kinase C-terminal" evidence="11">
    <location>
        <begin position="339"/>
        <end position="576"/>
    </location>
</feature>
<feature type="domain" description="Phosphagen kinase N-terminal" evidence="10">
    <location>
        <begin position="593"/>
        <end position="675"/>
    </location>
</feature>
<dbReference type="GO" id="GO:0005615">
    <property type="term" value="C:extracellular space"/>
    <property type="evidence" value="ECO:0007669"/>
    <property type="project" value="TreeGrafter"/>
</dbReference>
<feature type="binding site" evidence="7">
    <location>
        <begin position="863"/>
        <end position="867"/>
    </location>
    <ligand>
        <name>ATP</name>
        <dbReference type="ChEBI" id="CHEBI:30616"/>
    </ligand>
</feature>
<evidence type="ECO:0000256" key="5">
    <source>
        <dbReference type="ARBA" id="ARBA00022840"/>
    </source>
</evidence>
<feature type="binding site" evidence="7">
    <location>
        <begin position="529"/>
        <end position="534"/>
    </location>
    <ligand>
        <name>ATP</name>
        <dbReference type="ChEBI" id="CHEBI:30616"/>
    </ligand>
</feature>
<organism evidence="12 13">
    <name type="scientific">Stylonychia lemnae</name>
    <name type="common">Ciliate</name>
    <dbReference type="NCBI Taxonomy" id="5949"/>
    <lineage>
        <taxon>Eukaryota</taxon>
        <taxon>Sar</taxon>
        <taxon>Alveolata</taxon>
        <taxon>Ciliophora</taxon>
        <taxon>Intramacronucleata</taxon>
        <taxon>Spirotrichea</taxon>
        <taxon>Stichotrichia</taxon>
        <taxon>Sporadotrichida</taxon>
        <taxon>Oxytrichidae</taxon>
        <taxon>Stylonychinae</taxon>
        <taxon>Stylonychia</taxon>
    </lineage>
</organism>
<dbReference type="Gene3D" id="1.10.135.10">
    <property type="entry name" value="ATP:guanido phosphotransferase, N-terminal domain"/>
    <property type="match status" value="2"/>
</dbReference>
<dbReference type="Pfam" id="PF02807">
    <property type="entry name" value="ATP-gua_PtransN"/>
    <property type="match status" value="2"/>
</dbReference>
<dbReference type="InParanoid" id="A0A078A6K5"/>
<evidence type="ECO:0000256" key="3">
    <source>
        <dbReference type="ARBA" id="ARBA00022741"/>
    </source>
</evidence>
<dbReference type="Proteomes" id="UP000039865">
    <property type="component" value="Unassembled WGS sequence"/>
</dbReference>
<evidence type="ECO:0000259" key="10">
    <source>
        <dbReference type="PROSITE" id="PS51509"/>
    </source>
</evidence>
<keyword evidence="13" id="KW-1185">Reference proteome</keyword>
<dbReference type="AlphaFoldDB" id="A0A078A6K5"/>
<evidence type="ECO:0000256" key="8">
    <source>
        <dbReference type="RuleBase" id="RU000505"/>
    </source>
</evidence>
<comment type="similarity">
    <text evidence="1 6 8">Belongs to the ATP:guanido phosphotransferase family.</text>
</comment>
<feature type="compositionally biased region" description="Basic and acidic residues" evidence="9">
    <location>
        <begin position="138"/>
        <end position="152"/>
    </location>
</feature>
<dbReference type="InterPro" id="IPR022415">
    <property type="entry name" value="ATP-guanido_PTrfase_AS"/>
</dbReference>
<evidence type="ECO:0000313" key="13">
    <source>
        <dbReference type="Proteomes" id="UP000039865"/>
    </source>
</evidence>
<evidence type="ECO:0000256" key="7">
    <source>
        <dbReference type="PROSITE-ProRule" id="PRU00843"/>
    </source>
</evidence>
<dbReference type="InterPro" id="IPR000749">
    <property type="entry name" value="ATP-guanido_PTrfase"/>
</dbReference>
<dbReference type="OMA" id="QKGGDIG"/>
<feature type="region of interest" description="Disordered" evidence="9">
    <location>
        <begin position="132"/>
        <end position="218"/>
    </location>
</feature>
<keyword evidence="3 7" id="KW-0547">Nucleotide-binding</keyword>
<dbReference type="FunFam" id="3.30.590.10:FF:000006">
    <property type="entry name" value="Arginine kinase 1"/>
    <property type="match status" value="2"/>
</dbReference>
<feature type="binding site" evidence="7">
    <location>
        <position position="812"/>
    </location>
    <ligand>
        <name>ATP</name>
        <dbReference type="ChEBI" id="CHEBI:30616"/>
    </ligand>
</feature>
<feature type="binding site" evidence="7">
    <location>
        <position position="405"/>
    </location>
    <ligand>
        <name>ATP</name>
        <dbReference type="ChEBI" id="CHEBI:30616"/>
    </ligand>
</feature>
<feature type="domain" description="Phosphagen kinase C-terminal" evidence="11">
    <location>
        <begin position="702"/>
        <end position="939"/>
    </location>
</feature>
<keyword evidence="2 7" id="KW-0808">Transferase</keyword>
<dbReference type="PANTHER" id="PTHR11547">
    <property type="entry name" value="ARGININE OR CREATINE KINASE"/>
    <property type="match status" value="1"/>
</dbReference>
<dbReference type="SUPFAM" id="SSF48034">
    <property type="entry name" value="Guanido kinase N-terminal domain"/>
    <property type="match status" value="2"/>
</dbReference>
<evidence type="ECO:0000256" key="9">
    <source>
        <dbReference type="SAM" id="MobiDB-lite"/>
    </source>
</evidence>
<dbReference type="FunFam" id="1.10.135.10:FF:000003">
    <property type="entry name" value="Three-domain arginine kinase"/>
    <property type="match status" value="2"/>
</dbReference>
<feature type="binding site" evidence="7">
    <location>
        <begin position="892"/>
        <end position="897"/>
    </location>
    <ligand>
        <name>ATP</name>
        <dbReference type="ChEBI" id="CHEBI:30616"/>
    </ligand>
</feature>
<evidence type="ECO:0000313" key="12">
    <source>
        <dbReference type="EMBL" id="CDW77870.1"/>
    </source>
</evidence>
<dbReference type="GO" id="GO:0046314">
    <property type="term" value="P:phosphocreatine biosynthetic process"/>
    <property type="evidence" value="ECO:0007669"/>
    <property type="project" value="InterPro"/>
</dbReference>
<keyword evidence="4 7" id="KW-0418">Kinase</keyword>
<dbReference type="GO" id="GO:0004111">
    <property type="term" value="F:creatine kinase activity"/>
    <property type="evidence" value="ECO:0007669"/>
    <property type="project" value="InterPro"/>
</dbReference>
<feature type="binding site" evidence="7">
    <location>
        <position position="449"/>
    </location>
    <ligand>
        <name>ATP</name>
        <dbReference type="ChEBI" id="CHEBI:30616"/>
    </ligand>
</feature>
<feature type="binding site" evidence="7">
    <location>
        <position position="768"/>
    </location>
    <ligand>
        <name>ATP</name>
        <dbReference type="ChEBI" id="CHEBI:30616"/>
    </ligand>
</feature>
<dbReference type="OrthoDB" id="430219at2759"/>
<feature type="compositionally biased region" description="Basic and acidic residues" evidence="9">
    <location>
        <begin position="183"/>
        <end position="195"/>
    </location>
</feature>
<keyword evidence="5 7" id="KW-0067">ATP-binding</keyword>
<dbReference type="Gene3D" id="3.30.590.10">
    <property type="entry name" value="Glutamine synthetase/guanido kinase, catalytic domain"/>
    <property type="match status" value="2"/>
</dbReference>
<dbReference type="InterPro" id="IPR036802">
    <property type="entry name" value="ATP-guanido_PTrfase_N_sf"/>
</dbReference>
<feature type="compositionally biased region" description="Basic and acidic residues" evidence="9">
    <location>
        <begin position="203"/>
        <end position="218"/>
    </location>
</feature>
<reference evidence="12 13" key="1">
    <citation type="submission" date="2014-06" db="EMBL/GenBank/DDBJ databases">
        <authorList>
            <person name="Swart Estienne"/>
        </authorList>
    </citation>
    <scope>NUCLEOTIDE SEQUENCE [LARGE SCALE GENOMIC DNA]</scope>
    <source>
        <strain evidence="12 13">130c</strain>
    </source>
</reference>
<dbReference type="GO" id="GO:0004054">
    <property type="term" value="F:arginine kinase activity"/>
    <property type="evidence" value="ECO:0007669"/>
    <property type="project" value="UniProtKB-ARBA"/>
</dbReference>
<dbReference type="PANTHER" id="PTHR11547:SF38">
    <property type="entry name" value="ARGININE KINASE 1-RELATED"/>
    <property type="match status" value="1"/>
</dbReference>
<dbReference type="InterPro" id="IPR022413">
    <property type="entry name" value="ATP-guanido_PTrfase_N"/>
</dbReference>
<dbReference type="InterPro" id="IPR022414">
    <property type="entry name" value="ATP-guanido_PTrfase_cat"/>
</dbReference>
<dbReference type="CDD" id="cd07931">
    <property type="entry name" value="eukaryotic_phosphagen_kinases"/>
    <property type="match status" value="2"/>
</dbReference>
<evidence type="ECO:0000256" key="1">
    <source>
        <dbReference type="ARBA" id="ARBA00006798"/>
    </source>
</evidence>
<dbReference type="PROSITE" id="PS51509">
    <property type="entry name" value="PHOSPHAGEN_KINASE_N"/>
    <property type="match status" value="2"/>
</dbReference>
<dbReference type="PROSITE" id="PS00112">
    <property type="entry name" value="PHOSPHAGEN_KINASE"/>
    <property type="match status" value="2"/>
</dbReference>
<accession>A0A078A6K5</accession>
<dbReference type="InterPro" id="IPR014746">
    <property type="entry name" value="Gln_synth/guanido_kin_cat_dom"/>
</dbReference>
<feature type="compositionally biased region" description="Polar residues" evidence="9">
    <location>
        <begin position="153"/>
        <end position="173"/>
    </location>
</feature>
<dbReference type="Gene3D" id="3.40.30.10">
    <property type="entry name" value="Glutaredoxin"/>
    <property type="match status" value="1"/>
</dbReference>
<feature type="binding site" evidence="7">
    <location>
        <begin position="500"/>
        <end position="504"/>
    </location>
    <ligand>
        <name>ATP</name>
        <dbReference type="ChEBI" id="CHEBI:30616"/>
    </ligand>
</feature>
<dbReference type="PROSITE" id="PS51510">
    <property type="entry name" value="PHOSPHAGEN_KINASE_C"/>
    <property type="match status" value="2"/>
</dbReference>
<dbReference type="SUPFAM" id="SSF52833">
    <property type="entry name" value="Thioredoxin-like"/>
    <property type="match status" value="1"/>
</dbReference>
<feature type="domain" description="Phosphagen kinase N-terminal" evidence="10">
    <location>
        <begin position="226"/>
        <end position="311"/>
    </location>
</feature>
<protein>
    <submittedName>
        <fullName evidence="12">Arginine kinase</fullName>
    </submittedName>
</protein>
<proteinExistence type="inferred from homology"/>
<feature type="binding site" evidence="7">
    <location>
        <begin position="705"/>
        <end position="709"/>
    </location>
    <ligand>
        <name>ATP</name>
        <dbReference type="ChEBI" id="CHEBI:30616"/>
    </ligand>
</feature>
<name>A0A078A6K5_STYLE</name>
<evidence type="ECO:0000256" key="2">
    <source>
        <dbReference type="ARBA" id="ARBA00022679"/>
    </source>
</evidence>
<gene>
    <name evidence="12" type="primary">Contig7204.g7713</name>
    <name evidence="12" type="ORF">STYLEM_6837</name>
</gene>
<evidence type="ECO:0000256" key="6">
    <source>
        <dbReference type="PROSITE-ProRule" id="PRU00842"/>
    </source>
</evidence>
<dbReference type="SUPFAM" id="SSF55931">
    <property type="entry name" value="Glutamine synthetase/guanido kinase"/>
    <property type="match status" value="2"/>
</dbReference>
<sequence length="939" mass="106829">MDKNENIFIIETCENCRQHNWNTRHDENKYKNYALEMSAKIQEFIPNAQVQINEIPKNWVDYEIYCQLVPNSDPANPFFKILPRIGAFEVSFKGVLIFSKMLSGMWPHFDAVAGRCQKLFEDFQSGQDIQKFQTNGQEAKRVDMKKTKRFESPSKSPDMTMSSSIKPQNQSPKASLVIQETKAPAEEKPVIKDPKPAPQEQKPPAKEEKKEAPKHDAPADVLCSNKLKTPEDLTGFPTFPAGTKSSLSRHLSRDIWNKYHNEKDSYGFSFKQAIFSGCQNVDSGIGVYAGSEDSYVKFADFFDLIVEDYHKHKKVDKHVSDMTTTKLIAPPFPKADAKMIKSTRIRVGRNLQGFPLGPGITNEQRKQIETNVVKALETFEGDLAGKYYPLNNLSEADRKKLIEDHFLFKEGDRFLEAVGLNRDWPNGRGIFHNNEKTFLVWVNEEDQLRIISMQNGADLKTVFDRLCRACAHIEKVAKFSHNEHLGYITSCPTNLGTALRASVHIHLPVLGKQKDAFQAIADKYYVQIRGAHGEHTETDDHIYDISNKRRLGRSEAQLVQDMYDGVKAMIDKEKELSRAVGPKEMEVGTHLKKAKEIIAYPRFPAGTKSLLMKNLTPEIFEKYRDKVDKHGFSFLQAIFSGCQNTDSGVGVYAGSHDSYYAFSEFMDKIVESYHGVKQHVKEIKMDSSALNAPPFPEEDASMIVSTRIRVGRNLADYPLGPGITNEQRKMIEKRVSESLATFEGDLAGTYYPLNNLSEADRKKLIDDHFLFKEGDRFLEAVGLNRDWPNGRGIFHNNDKSFLVWVNEEDQLRIISMQNGADIKEVFDRLCRACAHIEKVIKFAFDEKFGYITSCPTNLGTALRASVHIKLPKLGVNKEKFQEIADQFYVQIRGAHGEHTETDDHIYDISNRRRLGRSTVDLVQDMYNGVKAMIEAEKAL</sequence>
<evidence type="ECO:0000256" key="4">
    <source>
        <dbReference type="ARBA" id="ARBA00022777"/>
    </source>
</evidence>
<evidence type="ECO:0000259" key="11">
    <source>
        <dbReference type="PROSITE" id="PS51510"/>
    </source>
</evidence>
<dbReference type="EMBL" id="CCKQ01006551">
    <property type="protein sequence ID" value="CDW77870.1"/>
    <property type="molecule type" value="Genomic_DNA"/>
</dbReference>
<dbReference type="InterPro" id="IPR036249">
    <property type="entry name" value="Thioredoxin-like_sf"/>
</dbReference>